<organism evidence="1 2">
    <name type="scientific">Rangifer tarandus platyrhynchus</name>
    <name type="common">Svalbard reindeer</name>
    <dbReference type="NCBI Taxonomy" id="3082113"/>
    <lineage>
        <taxon>Eukaryota</taxon>
        <taxon>Metazoa</taxon>
        <taxon>Chordata</taxon>
        <taxon>Craniata</taxon>
        <taxon>Vertebrata</taxon>
        <taxon>Euteleostomi</taxon>
        <taxon>Mammalia</taxon>
        <taxon>Eutheria</taxon>
        <taxon>Laurasiatheria</taxon>
        <taxon>Artiodactyla</taxon>
        <taxon>Ruminantia</taxon>
        <taxon>Pecora</taxon>
        <taxon>Cervidae</taxon>
        <taxon>Odocoileinae</taxon>
        <taxon>Rangifer</taxon>
    </lineage>
</organism>
<gene>
    <name evidence="1" type="ORF">MRATA1EN22A_LOCUS15035</name>
</gene>
<sequence>MKNLLLGLSRKMRLRQKTVYQMSQAMNMPGSFWPTHQPKDFGCHWGKKTKSCSAHEDPMYDIVRENKRHEKDIRIQQLKQLLEDSTSDDDGSSSSSSEDKEKHKKKKKKEKKKKKKRKHKSSKSNESSDSE</sequence>
<name>A0AC59Z7M8_RANTA</name>
<protein>
    <submittedName>
        <fullName evidence="1">Uncharacterized protein</fullName>
    </submittedName>
</protein>
<dbReference type="EMBL" id="OX596109">
    <property type="protein sequence ID" value="CAN0291028.1"/>
    <property type="molecule type" value="Genomic_DNA"/>
</dbReference>
<evidence type="ECO:0000313" key="1">
    <source>
        <dbReference type="EMBL" id="CAN0291028.1"/>
    </source>
</evidence>
<reference evidence="1" key="2">
    <citation type="submission" date="2025-03" db="EMBL/GenBank/DDBJ databases">
        <authorList>
            <consortium name="ELIXIR-Norway"/>
            <consortium name="Elixir Norway"/>
        </authorList>
    </citation>
    <scope>NUCLEOTIDE SEQUENCE</scope>
</reference>
<accession>A0AC59Z7M8</accession>
<dbReference type="Proteomes" id="UP001162501">
    <property type="component" value="Chromosome 25"/>
</dbReference>
<evidence type="ECO:0000313" key="2">
    <source>
        <dbReference type="Proteomes" id="UP001162501"/>
    </source>
</evidence>
<reference evidence="1" key="1">
    <citation type="submission" date="2023-05" db="EMBL/GenBank/DDBJ databases">
        <authorList>
            <consortium name="ELIXIR-Norway"/>
        </authorList>
    </citation>
    <scope>NUCLEOTIDE SEQUENCE</scope>
</reference>
<proteinExistence type="predicted"/>